<evidence type="ECO:0000259" key="1">
    <source>
        <dbReference type="Pfam" id="PF13966"/>
    </source>
</evidence>
<gene>
    <name evidence="2" type="primary">A07p011270.1_BraROA</name>
    <name evidence="2" type="ORF">IGI04_026530</name>
</gene>
<keyword evidence="3" id="KW-1185">Reference proteome</keyword>
<evidence type="ECO:0000313" key="3">
    <source>
        <dbReference type="Proteomes" id="UP000823674"/>
    </source>
</evidence>
<sequence length="140" mass="15711">MVIGLSRPAVVKWISAGQRAAVSRKADQTCPAKYPTCLLCNNHLEFRDHIFFLCYFTPIVWRPLSSKLGLKPLTLGMIQLARSQTSWEPSVSNSWLGLLGRWLSKKFGDNGTFRSPVSLLSMIDQSDNHKQDILFQAGDS</sequence>
<dbReference type="InterPro" id="IPR026960">
    <property type="entry name" value="RVT-Znf"/>
</dbReference>
<protein>
    <recommendedName>
        <fullName evidence="1">Reverse transcriptase zinc-binding domain-containing protein</fullName>
    </recommendedName>
</protein>
<proteinExistence type="predicted"/>
<dbReference type="Pfam" id="PF13966">
    <property type="entry name" value="zf-RVT"/>
    <property type="match status" value="1"/>
</dbReference>
<comment type="caution">
    <text evidence="2">The sequence shown here is derived from an EMBL/GenBank/DDBJ whole genome shotgun (WGS) entry which is preliminary data.</text>
</comment>
<accession>A0ABQ7L054</accession>
<dbReference type="EMBL" id="JADBGQ010000009">
    <property type="protein sequence ID" value="KAG5378688.1"/>
    <property type="molecule type" value="Genomic_DNA"/>
</dbReference>
<name>A0ABQ7L054_BRACM</name>
<feature type="domain" description="Reverse transcriptase zinc-binding" evidence="1">
    <location>
        <begin position="10"/>
        <end position="61"/>
    </location>
</feature>
<organism evidence="2 3">
    <name type="scientific">Brassica rapa subsp. trilocularis</name>
    <dbReference type="NCBI Taxonomy" id="1813537"/>
    <lineage>
        <taxon>Eukaryota</taxon>
        <taxon>Viridiplantae</taxon>
        <taxon>Streptophyta</taxon>
        <taxon>Embryophyta</taxon>
        <taxon>Tracheophyta</taxon>
        <taxon>Spermatophyta</taxon>
        <taxon>Magnoliopsida</taxon>
        <taxon>eudicotyledons</taxon>
        <taxon>Gunneridae</taxon>
        <taxon>Pentapetalae</taxon>
        <taxon>rosids</taxon>
        <taxon>malvids</taxon>
        <taxon>Brassicales</taxon>
        <taxon>Brassicaceae</taxon>
        <taxon>Brassiceae</taxon>
        <taxon>Brassica</taxon>
    </lineage>
</organism>
<dbReference type="Proteomes" id="UP000823674">
    <property type="component" value="Chromosome A07"/>
</dbReference>
<reference evidence="2 3" key="1">
    <citation type="submission" date="2021-03" db="EMBL/GenBank/DDBJ databases">
        <authorList>
            <person name="King G.J."/>
            <person name="Bancroft I."/>
            <person name="Baten A."/>
            <person name="Bloomfield J."/>
            <person name="Borpatragohain P."/>
            <person name="He Z."/>
            <person name="Irish N."/>
            <person name="Irwin J."/>
            <person name="Liu K."/>
            <person name="Mauleon R.P."/>
            <person name="Moore J."/>
            <person name="Morris R."/>
            <person name="Ostergaard L."/>
            <person name="Wang B."/>
            <person name="Wells R."/>
        </authorList>
    </citation>
    <scope>NUCLEOTIDE SEQUENCE [LARGE SCALE GENOMIC DNA]</scope>
    <source>
        <strain evidence="2">R-o-18</strain>
        <tissue evidence="2">Leaf</tissue>
    </source>
</reference>
<evidence type="ECO:0000313" key="2">
    <source>
        <dbReference type="EMBL" id="KAG5378688.1"/>
    </source>
</evidence>